<gene>
    <name evidence="2" type="ORF">SAMN05216266_14310</name>
</gene>
<evidence type="ECO:0000313" key="3">
    <source>
        <dbReference type="Proteomes" id="UP000243799"/>
    </source>
</evidence>
<dbReference type="SUPFAM" id="SSF52317">
    <property type="entry name" value="Class I glutamine amidotransferase-like"/>
    <property type="match status" value="1"/>
</dbReference>
<dbReference type="PANTHER" id="PTHR43130">
    <property type="entry name" value="ARAC-FAMILY TRANSCRIPTIONAL REGULATOR"/>
    <property type="match status" value="1"/>
</dbReference>
<feature type="domain" description="DJ-1/PfpI" evidence="1">
    <location>
        <begin position="6"/>
        <end position="170"/>
    </location>
</feature>
<dbReference type="RefSeq" id="WP_091679901.1">
    <property type="nucleotide sequence ID" value="NZ_FOKG01000043.1"/>
</dbReference>
<organism evidence="2 3">
    <name type="scientific">Amycolatopsis marina</name>
    <dbReference type="NCBI Taxonomy" id="490629"/>
    <lineage>
        <taxon>Bacteria</taxon>
        <taxon>Bacillati</taxon>
        <taxon>Actinomycetota</taxon>
        <taxon>Actinomycetes</taxon>
        <taxon>Pseudonocardiales</taxon>
        <taxon>Pseudonocardiaceae</taxon>
        <taxon>Amycolatopsis</taxon>
    </lineage>
</organism>
<dbReference type="InterPro" id="IPR002818">
    <property type="entry name" value="DJ-1/PfpI"/>
</dbReference>
<dbReference type="OrthoDB" id="4265717at2"/>
<keyword evidence="3" id="KW-1185">Reference proteome</keyword>
<dbReference type="CDD" id="cd03139">
    <property type="entry name" value="GATase1_PfpI_2"/>
    <property type="match status" value="1"/>
</dbReference>
<sequence>MTEQPKTVAFVVYPGLTLLDLAGPLQVLTPLTTRGHSVVTVGETRGALETDTPLSVSPTHAFADVPQPDVVVVPGGAAPTLRAMSDETLLSYLRSAAGTATWMTSVCTGSLLLGAAGLLEGREATTHWSMLDMLAAFGATPVTRRWVEDGPVLTAAGVSAGVDMALHLAERLAGADFAKFVQFAVEYDPEPPFGPLDWSGAPRELFAAVVNAWLTDGLAHSPALLARLKTAAPHGTE</sequence>
<evidence type="ECO:0000313" key="2">
    <source>
        <dbReference type="EMBL" id="SFB64406.1"/>
    </source>
</evidence>
<dbReference type="EMBL" id="FOKG01000043">
    <property type="protein sequence ID" value="SFB64406.1"/>
    <property type="molecule type" value="Genomic_DNA"/>
</dbReference>
<dbReference type="InterPro" id="IPR052158">
    <property type="entry name" value="INH-QAR"/>
</dbReference>
<dbReference type="STRING" id="490629.SAMN05216266_14310"/>
<dbReference type="AlphaFoldDB" id="A0A1I1CQT1"/>
<dbReference type="GO" id="GO:0006355">
    <property type="term" value="P:regulation of DNA-templated transcription"/>
    <property type="evidence" value="ECO:0007669"/>
    <property type="project" value="TreeGrafter"/>
</dbReference>
<dbReference type="PANTHER" id="PTHR43130:SF2">
    <property type="entry name" value="DJ-1_PFPI DOMAIN-CONTAINING PROTEIN"/>
    <property type="match status" value="1"/>
</dbReference>
<dbReference type="Gene3D" id="3.40.50.880">
    <property type="match status" value="1"/>
</dbReference>
<accession>A0A1I1CQT1</accession>
<reference evidence="3" key="1">
    <citation type="submission" date="2016-10" db="EMBL/GenBank/DDBJ databases">
        <authorList>
            <person name="Varghese N."/>
            <person name="Submissions S."/>
        </authorList>
    </citation>
    <scope>NUCLEOTIDE SEQUENCE [LARGE SCALE GENOMIC DNA]</scope>
    <source>
        <strain evidence="3">CGMCC 4.3568</strain>
    </source>
</reference>
<name>A0A1I1CQT1_9PSEU</name>
<dbReference type="InterPro" id="IPR029062">
    <property type="entry name" value="Class_I_gatase-like"/>
</dbReference>
<evidence type="ECO:0000259" key="1">
    <source>
        <dbReference type="Pfam" id="PF01965"/>
    </source>
</evidence>
<dbReference type="Proteomes" id="UP000243799">
    <property type="component" value="Unassembled WGS sequence"/>
</dbReference>
<proteinExistence type="predicted"/>
<dbReference type="Pfam" id="PF01965">
    <property type="entry name" value="DJ-1_PfpI"/>
    <property type="match status" value="1"/>
</dbReference>
<protein>
    <submittedName>
        <fullName evidence="2">DJ-1/PfpI family protein</fullName>
    </submittedName>
</protein>